<feature type="domain" description="FIST C-domain" evidence="2">
    <location>
        <begin position="233"/>
        <end position="389"/>
    </location>
</feature>
<dbReference type="Pfam" id="PF10442">
    <property type="entry name" value="FIST_C"/>
    <property type="match status" value="1"/>
</dbReference>
<evidence type="ECO:0000259" key="1">
    <source>
        <dbReference type="SMART" id="SM00897"/>
    </source>
</evidence>
<accession>A6G463</accession>
<dbReference type="PANTHER" id="PTHR40252">
    <property type="entry name" value="BLR0328 PROTEIN"/>
    <property type="match status" value="1"/>
</dbReference>
<reference evidence="3 4" key="1">
    <citation type="submission" date="2007-06" db="EMBL/GenBank/DDBJ databases">
        <authorList>
            <person name="Shimkets L."/>
            <person name="Ferriera S."/>
            <person name="Johnson J."/>
            <person name="Kravitz S."/>
            <person name="Beeson K."/>
            <person name="Sutton G."/>
            <person name="Rogers Y.-H."/>
            <person name="Friedman R."/>
            <person name="Frazier M."/>
            <person name="Venter J.C."/>
        </authorList>
    </citation>
    <scope>NUCLEOTIDE SEQUENCE [LARGE SCALE GENOMIC DNA]</scope>
    <source>
        <strain evidence="3 4">SIR-1</strain>
    </source>
</reference>
<dbReference type="eggNOG" id="COG3287">
    <property type="taxonomic scope" value="Bacteria"/>
</dbReference>
<proteinExistence type="predicted"/>
<dbReference type="AlphaFoldDB" id="A6G463"/>
<comment type="caution">
    <text evidence="3">The sequence shown here is derived from an EMBL/GenBank/DDBJ whole genome shotgun (WGS) entry which is preliminary data.</text>
</comment>
<name>A6G463_9BACT</name>
<feature type="domain" description="FIST" evidence="1">
    <location>
        <begin position="28"/>
        <end position="232"/>
    </location>
</feature>
<gene>
    <name evidence="3" type="ORF">PPSIR1_02496</name>
</gene>
<evidence type="ECO:0000313" key="3">
    <source>
        <dbReference type="EMBL" id="EDM79386.1"/>
    </source>
</evidence>
<evidence type="ECO:0000313" key="4">
    <source>
        <dbReference type="Proteomes" id="UP000005801"/>
    </source>
</evidence>
<dbReference type="RefSeq" id="WP_006971512.1">
    <property type="nucleotide sequence ID" value="NZ_ABCS01000020.1"/>
</dbReference>
<evidence type="ECO:0000259" key="2">
    <source>
        <dbReference type="SMART" id="SM01204"/>
    </source>
</evidence>
<dbReference type="STRING" id="391625.PPSIR1_02496"/>
<dbReference type="InterPro" id="IPR013702">
    <property type="entry name" value="FIST_domain_N"/>
</dbReference>
<dbReference type="Pfam" id="PF08495">
    <property type="entry name" value="FIST"/>
    <property type="match status" value="1"/>
</dbReference>
<organism evidence="3 4">
    <name type="scientific">Plesiocystis pacifica SIR-1</name>
    <dbReference type="NCBI Taxonomy" id="391625"/>
    <lineage>
        <taxon>Bacteria</taxon>
        <taxon>Pseudomonadati</taxon>
        <taxon>Myxococcota</taxon>
        <taxon>Polyangia</taxon>
        <taxon>Nannocystales</taxon>
        <taxon>Nannocystaceae</taxon>
        <taxon>Plesiocystis</taxon>
    </lineage>
</organism>
<dbReference type="EMBL" id="ABCS01000020">
    <property type="protein sequence ID" value="EDM79386.1"/>
    <property type="molecule type" value="Genomic_DNA"/>
</dbReference>
<protein>
    <recommendedName>
        <fullName evidence="5">FIST domain-containing protein</fullName>
    </recommendedName>
</protein>
<keyword evidence="4" id="KW-1185">Reference proteome</keyword>
<dbReference type="InterPro" id="IPR019494">
    <property type="entry name" value="FIST_C"/>
</dbReference>
<dbReference type="SMART" id="SM01204">
    <property type="entry name" value="FIST_C"/>
    <property type="match status" value="1"/>
</dbReference>
<dbReference type="SMART" id="SM00897">
    <property type="entry name" value="FIST"/>
    <property type="match status" value="1"/>
</dbReference>
<dbReference type="PANTHER" id="PTHR40252:SF2">
    <property type="entry name" value="BLR0328 PROTEIN"/>
    <property type="match status" value="1"/>
</dbReference>
<dbReference type="Proteomes" id="UP000005801">
    <property type="component" value="Unassembled WGS sequence"/>
</dbReference>
<evidence type="ECO:0008006" key="5">
    <source>
        <dbReference type="Google" id="ProtNLM"/>
    </source>
</evidence>
<sequence length="408" mass="42764">MASGWSELADTAAASEQALAKVGADVPEPRFVLVFFTEPHSPDAIHDAVRSRHPDAQIFGMQSANAVFTSEGIHGLEGGAIAMLGFAAEDLRVGIAGAPLLDGDNLEHRALGRELYTLALASAGQRPDSTPTAMITSQAMGHSEQYCEALNESLSIPVPMIGGNAVTSTITHGAVIANDEVYAEGVGLAVLFSETKVGTHFHGGFSGRMKRGVVTGVAPDDDHVITTIDGRPALEVYDEWSEGAFREQVEASRSAPVIVNESVLQPLAKALDTKSGEPHFVTLHPWRFNPDGSLDGGVSVTKGETLHYVEGSDEALIQRSGVVTRRAMAEARIPRPQLAGGVHIYCIGAGMALGIGADGKAGGIVDAINTQTDGAPYIGGFFGGEQGMIPDHGYFAGNLMSSMMVFSR</sequence>